<dbReference type="RefSeq" id="WP_215349605.1">
    <property type="nucleotide sequence ID" value="NZ_BAAAFE010000005.1"/>
</dbReference>
<dbReference type="Pfam" id="PF00196">
    <property type="entry name" value="GerE"/>
    <property type="match status" value="1"/>
</dbReference>
<dbReference type="PRINTS" id="PR00038">
    <property type="entry name" value="HTHLUXR"/>
</dbReference>
<evidence type="ECO:0000256" key="2">
    <source>
        <dbReference type="ARBA" id="ARBA00023125"/>
    </source>
</evidence>
<evidence type="ECO:0000259" key="5">
    <source>
        <dbReference type="PROSITE" id="PS50043"/>
    </source>
</evidence>
<keyword evidence="4" id="KW-1133">Transmembrane helix</keyword>
<dbReference type="InterPro" id="IPR000792">
    <property type="entry name" value="Tscrpt_reg_LuxR_C"/>
</dbReference>
<reference evidence="6 7" key="1">
    <citation type="journal article" date="2019" name="Int. J. Syst. Evol. Microbiol.">
        <title>The Global Catalogue of Microorganisms (GCM) 10K type strain sequencing project: providing services to taxonomists for standard genome sequencing and annotation.</title>
        <authorList>
            <consortium name="The Broad Institute Genomics Platform"/>
            <consortium name="The Broad Institute Genome Sequencing Center for Infectious Disease"/>
            <person name="Wu L."/>
            <person name="Ma J."/>
        </authorList>
    </citation>
    <scope>NUCLEOTIDE SEQUENCE [LARGE SCALE GENOMIC DNA]</scope>
    <source>
        <strain evidence="6 7">JCM 15910</strain>
    </source>
</reference>
<dbReference type="SUPFAM" id="SSF46894">
    <property type="entry name" value="C-terminal effector domain of the bipartite response regulators"/>
    <property type="match status" value="1"/>
</dbReference>
<dbReference type="Proteomes" id="UP001500738">
    <property type="component" value="Unassembled WGS sequence"/>
</dbReference>
<feature type="transmembrane region" description="Helical" evidence="4">
    <location>
        <begin position="35"/>
        <end position="52"/>
    </location>
</feature>
<dbReference type="Gene3D" id="1.10.10.10">
    <property type="entry name" value="Winged helix-like DNA-binding domain superfamily/Winged helix DNA-binding domain"/>
    <property type="match status" value="1"/>
</dbReference>
<proteinExistence type="predicted"/>
<keyword evidence="3" id="KW-0804">Transcription</keyword>
<dbReference type="InterPro" id="IPR016032">
    <property type="entry name" value="Sig_transdc_resp-reg_C-effctor"/>
</dbReference>
<dbReference type="CDD" id="cd06170">
    <property type="entry name" value="LuxR_C_like"/>
    <property type="match status" value="1"/>
</dbReference>
<dbReference type="PROSITE" id="PS00622">
    <property type="entry name" value="HTH_LUXR_1"/>
    <property type="match status" value="1"/>
</dbReference>
<sequence>MARPIILYGIALAASAFLLEWLNYKHVVHRWSAEFYIACIAVVCVALGIWVGNRLTARPRVAFARNDAAIAALGLSARECEVLEMLAAGHANKVIARRLDISPNTVKTHVARVYEKLEVASRTQAVQKARTLDILP</sequence>
<dbReference type="PROSITE" id="PS50043">
    <property type="entry name" value="HTH_LUXR_2"/>
    <property type="match status" value="1"/>
</dbReference>
<keyword evidence="7" id="KW-1185">Reference proteome</keyword>
<feature type="transmembrane region" description="Helical" evidence="4">
    <location>
        <begin position="5"/>
        <end position="23"/>
    </location>
</feature>
<evidence type="ECO:0000256" key="1">
    <source>
        <dbReference type="ARBA" id="ARBA00023015"/>
    </source>
</evidence>
<keyword evidence="4" id="KW-0812">Transmembrane</keyword>
<evidence type="ECO:0000256" key="3">
    <source>
        <dbReference type="ARBA" id="ARBA00023163"/>
    </source>
</evidence>
<dbReference type="PANTHER" id="PTHR44688">
    <property type="entry name" value="DNA-BINDING TRANSCRIPTIONAL ACTIVATOR DEVR_DOSR"/>
    <property type="match status" value="1"/>
</dbReference>
<dbReference type="EMBL" id="BAAAFE010000005">
    <property type="protein sequence ID" value="GAA0863071.1"/>
    <property type="molecule type" value="Genomic_DNA"/>
</dbReference>
<protein>
    <submittedName>
        <fullName evidence="6">Response regulator transcription factor</fullName>
    </submittedName>
</protein>
<dbReference type="PANTHER" id="PTHR44688:SF16">
    <property type="entry name" value="DNA-BINDING TRANSCRIPTIONAL ACTIVATOR DEVR_DOSR"/>
    <property type="match status" value="1"/>
</dbReference>
<evidence type="ECO:0000256" key="4">
    <source>
        <dbReference type="SAM" id="Phobius"/>
    </source>
</evidence>
<keyword evidence="1" id="KW-0805">Transcription regulation</keyword>
<keyword evidence="4" id="KW-0472">Membrane</keyword>
<name>A0ABN1M1E2_9SPHN</name>
<keyword evidence="2" id="KW-0238">DNA-binding</keyword>
<dbReference type="InterPro" id="IPR036388">
    <property type="entry name" value="WH-like_DNA-bd_sf"/>
</dbReference>
<dbReference type="SMART" id="SM00421">
    <property type="entry name" value="HTH_LUXR"/>
    <property type="match status" value="1"/>
</dbReference>
<feature type="domain" description="HTH luxR-type" evidence="5">
    <location>
        <begin position="68"/>
        <end position="133"/>
    </location>
</feature>
<evidence type="ECO:0000313" key="6">
    <source>
        <dbReference type="EMBL" id="GAA0863071.1"/>
    </source>
</evidence>
<accession>A0ABN1M1E2</accession>
<organism evidence="6 7">
    <name type="scientific">Sphingopyxis soli</name>
    <dbReference type="NCBI Taxonomy" id="592051"/>
    <lineage>
        <taxon>Bacteria</taxon>
        <taxon>Pseudomonadati</taxon>
        <taxon>Pseudomonadota</taxon>
        <taxon>Alphaproteobacteria</taxon>
        <taxon>Sphingomonadales</taxon>
        <taxon>Sphingomonadaceae</taxon>
        <taxon>Sphingopyxis</taxon>
    </lineage>
</organism>
<gene>
    <name evidence="6" type="ORF">GCM10009115_12230</name>
</gene>
<evidence type="ECO:0000313" key="7">
    <source>
        <dbReference type="Proteomes" id="UP001500738"/>
    </source>
</evidence>
<comment type="caution">
    <text evidence="6">The sequence shown here is derived from an EMBL/GenBank/DDBJ whole genome shotgun (WGS) entry which is preliminary data.</text>
</comment>